<gene>
    <name evidence="1" type="ORF">QID03_12460</name>
</gene>
<sequence length="191" mass="20320">MDEGLDSILDVRGVLLTMTKFARMAAALVALCLATGCGRVDNASQAANGVAQATKQAGNAVANTIQRAGQAADRVGQAMGDPAAATFREAYDIASNLVRSGYAQRAIAFVMGDVAYLAIQAPSGAGSRQRTKAQIADHVKAAFPAIRQVYVSESPDVYARFEQFQRMMLQGQPVQAVWKSFKTSVVRMFPS</sequence>
<evidence type="ECO:0000313" key="1">
    <source>
        <dbReference type="EMBL" id="MDI9260971.1"/>
    </source>
</evidence>
<reference evidence="1 2" key="1">
    <citation type="submission" date="2023-04" db="EMBL/GenBank/DDBJ databases">
        <title>A. sendaiensis sub sp. chiapanensis a novel subspecie with specific adaptation in bacterial cell wall isolated from an active volcano.</title>
        <authorList>
            <person name="Alvarez Gutierrez P.E."/>
            <person name="Ortiz Cortes L.Y."/>
        </authorList>
    </citation>
    <scope>NUCLEOTIDE SEQUENCE [LARGE SCALE GENOMIC DNA]</scope>
    <source>
        <strain evidence="1 2">PA2</strain>
    </source>
</reference>
<protein>
    <submittedName>
        <fullName evidence="1">YhcN/YlaJ family sporulation lipoprotein</fullName>
    </submittedName>
</protein>
<name>A0ABT6Y0V8_ALISE</name>
<evidence type="ECO:0000313" key="2">
    <source>
        <dbReference type="Proteomes" id="UP001529245"/>
    </source>
</evidence>
<accession>A0ABT6Y0V8</accession>
<comment type="caution">
    <text evidence="1">The sequence shown here is derived from an EMBL/GenBank/DDBJ whole genome shotgun (WGS) entry which is preliminary data.</text>
</comment>
<dbReference type="Proteomes" id="UP001529245">
    <property type="component" value="Unassembled WGS sequence"/>
</dbReference>
<dbReference type="EMBL" id="JASGCB010000028">
    <property type="protein sequence ID" value="MDI9260971.1"/>
    <property type="molecule type" value="Genomic_DNA"/>
</dbReference>
<organism evidence="1 2">
    <name type="scientific">Alicyclobacillus sendaiensis PA2</name>
    <dbReference type="NCBI Taxonomy" id="3029425"/>
    <lineage>
        <taxon>Bacteria</taxon>
        <taxon>Bacillati</taxon>
        <taxon>Bacillota</taxon>
        <taxon>Bacilli</taxon>
        <taxon>Bacillales</taxon>
        <taxon>Alicyclobacillaceae</taxon>
        <taxon>Alicyclobacillus</taxon>
    </lineage>
</organism>
<dbReference type="Pfam" id="PF09580">
    <property type="entry name" value="Spore_YhcN_YlaJ"/>
    <property type="match status" value="1"/>
</dbReference>
<keyword evidence="2" id="KW-1185">Reference proteome</keyword>
<dbReference type="RefSeq" id="WP_283204390.1">
    <property type="nucleotide sequence ID" value="NZ_JASGCB010000028.1"/>
</dbReference>
<keyword evidence="1" id="KW-0449">Lipoprotein</keyword>
<proteinExistence type="predicted"/>
<dbReference type="InterPro" id="IPR019076">
    <property type="entry name" value="Spore_lipoprot_YhcN/YlaJ-like"/>
</dbReference>